<dbReference type="InterPro" id="IPR038461">
    <property type="entry name" value="Schlafen_AlbA_2_dom_sf"/>
</dbReference>
<gene>
    <name evidence="2" type="ORF">ACFSM5_11330</name>
</gene>
<dbReference type="RefSeq" id="WP_379876493.1">
    <property type="nucleotide sequence ID" value="NZ_JBHUIP010000011.1"/>
</dbReference>
<dbReference type="InterPro" id="IPR007421">
    <property type="entry name" value="Schlafen_AlbA_2_dom"/>
</dbReference>
<organism evidence="2 3">
    <name type="scientific">Lacibacterium aquatile</name>
    <dbReference type="NCBI Taxonomy" id="1168082"/>
    <lineage>
        <taxon>Bacteria</taxon>
        <taxon>Pseudomonadati</taxon>
        <taxon>Pseudomonadota</taxon>
        <taxon>Alphaproteobacteria</taxon>
        <taxon>Rhodospirillales</taxon>
        <taxon>Rhodospirillaceae</taxon>
    </lineage>
</organism>
<keyword evidence="3" id="KW-1185">Reference proteome</keyword>
<dbReference type="Proteomes" id="UP001597295">
    <property type="component" value="Unassembled WGS sequence"/>
</dbReference>
<evidence type="ECO:0000313" key="3">
    <source>
        <dbReference type="Proteomes" id="UP001597295"/>
    </source>
</evidence>
<comment type="caution">
    <text evidence="2">The sequence shown here is derived from an EMBL/GenBank/DDBJ whole genome shotgun (WGS) entry which is preliminary data.</text>
</comment>
<reference evidence="3" key="1">
    <citation type="journal article" date="2019" name="Int. J. Syst. Evol. Microbiol.">
        <title>The Global Catalogue of Microorganisms (GCM) 10K type strain sequencing project: providing services to taxonomists for standard genome sequencing and annotation.</title>
        <authorList>
            <consortium name="The Broad Institute Genomics Platform"/>
            <consortium name="The Broad Institute Genome Sequencing Center for Infectious Disease"/>
            <person name="Wu L."/>
            <person name="Ma J."/>
        </authorList>
    </citation>
    <scope>NUCLEOTIDE SEQUENCE [LARGE SCALE GENOMIC DNA]</scope>
    <source>
        <strain evidence="3">CGMCC 1.19062</strain>
    </source>
</reference>
<evidence type="ECO:0000313" key="2">
    <source>
        <dbReference type="EMBL" id="MFD2263482.1"/>
    </source>
</evidence>
<evidence type="ECO:0000259" key="1">
    <source>
        <dbReference type="Pfam" id="PF04326"/>
    </source>
</evidence>
<accession>A0ABW5DQS4</accession>
<dbReference type="Pfam" id="PF04326">
    <property type="entry name" value="SLFN_AlbA_2"/>
    <property type="match status" value="1"/>
</dbReference>
<feature type="domain" description="Schlafen AlbA-2" evidence="1">
    <location>
        <begin position="25"/>
        <end position="112"/>
    </location>
</feature>
<dbReference type="EMBL" id="JBHUIP010000011">
    <property type="protein sequence ID" value="MFD2263482.1"/>
    <property type="molecule type" value="Genomic_DNA"/>
</dbReference>
<protein>
    <submittedName>
        <fullName evidence="2">Helix-turn-helix domain-containing protein</fullName>
    </submittedName>
</protein>
<dbReference type="Gene3D" id="3.30.950.30">
    <property type="entry name" value="Schlafen, AAA domain"/>
    <property type="match status" value="1"/>
</dbReference>
<sequence>MTLSLDINLLQLADIQTLIDAQVSESETLEFKREPYGNSDADKREFMKDISALSNTLGGWLLIGVEERDGVAVAMQPISGDPEGLMGRCNDMLVGIEPRIFGLQMKPLPVDGGAIF</sequence>
<name>A0ABW5DQS4_9PROT</name>
<proteinExistence type="predicted"/>